<dbReference type="InterPro" id="IPR036226">
    <property type="entry name" value="LipOase_C_sf"/>
</dbReference>
<protein>
    <recommendedName>
        <fullName evidence="4">Lipoxygenase domain-containing protein</fullName>
    </recommendedName>
</protein>
<dbReference type="InterPro" id="IPR000907">
    <property type="entry name" value="LipOase"/>
</dbReference>
<keyword evidence="1" id="KW-0479">Metal-binding</keyword>
<evidence type="ECO:0000256" key="1">
    <source>
        <dbReference type="ARBA" id="ARBA00022723"/>
    </source>
</evidence>
<dbReference type="AlphaFoldDB" id="A0AAV2LY12"/>
<organism evidence="5 6">
    <name type="scientific">Knipowitschia caucasica</name>
    <name type="common">Caucasian dwarf goby</name>
    <name type="synonym">Pomatoschistus caucasicus</name>
    <dbReference type="NCBI Taxonomy" id="637954"/>
    <lineage>
        <taxon>Eukaryota</taxon>
        <taxon>Metazoa</taxon>
        <taxon>Chordata</taxon>
        <taxon>Craniata</taxon>
        <taxon>Vertebrata</taxon>
        <taxon>Euteleostomi</taxon>
        <taxon>Actinopterygii</taxon>
        <taxon>Neopterygii</taxon>
        <taxon>Teleostei</taxon>
        <taxon>Neoteleostei</taxon>
        <taxon>Acanthomorphata</taxon>
        <taxon>Gobiaria</taxon>
        <taxon>Gobiiformes</taxon>
        <taxon>Gobioidei</taxon>
        <taxon>Gobiidae</taxon>
        <taxon>Gobiinae</taxon>
        <taxon>Knipowitschia</taxon>
    </lineage>
</organism>
<feature type="domain" description="Lipoxygenase" evidence="4">
    <location>
        <begin position="1"/>
        <end position="270"/>
    </location>
</feature>
<evidence type="ECO:0000256" key="3">
    <source>
        <dbReference type="ARBA" id="ARBA00023002"/>
    </source>
</evidence>
<keyword evidence="6" id="KW-1185">Reference proteome</keyword>
<proteinExistence type="predicted"/>
<keyword evidence="3" id="KW-0560">Oxidoreductase</keyword>
<dbReference type="Gene3D" id="3.10.450.60">
    <property type="match status" value="1"/>
</dbReference>
<dbReference type="InterPro" id="IPR013819">
    <property type="entry name" value="LipOase_C"/>
</dbReference>
<evidence type="ECO:0000256" key="2">
    <source>
        <dbReference type="ARBA" id="ARBA00022964"/>
    </source>
</evidence>
<dbReference type="GO" id="GO:0034440">
    <property type="term" value="P:lipid oxidation"/>
    <property type="evidence" value="ECO:0007669"/>
    <property type="project" value="InterPro"/>
</dbReference>
<dbReference type="Pfam" id="PF00305">
    <property type="entry name" value="Lipoxygenase"/>
    <property type="match status" value="1"/>
</dbReference>
<dbReference type="EMBL" id="OZ035827">
    <property type="protein sequence ID" value="CAL1605930.1"/>
    <property type="molecule type" value="Genomic_DNA"/>
</dbReference>
<dbReference type="PROSITE" id="PS51393">
    <property type="entry name" value="LIPOXYGENASE_3"/>
    <property type="match status" value="1"/>
</dbReference>
<accession>A0AAV2LY12</accession>
<evidence type="ECO:0000259" key="4">
    <source>
        <dbReference type="PROSITE" id="PS51393"/>
    </source>
</evidence>
<dbReference type="GO" id="GO:0046872">
    <property type="term" value="F:metal ion binding"/>
    <property type="evidence" value="ECO:0007669"/>
    <property type="project" value="UniProtKB-KW"/>
</dbReference>
<evidence type="ECO:0000313" key="5">
    <source>
        <dbReference type="EMBL" id="CAL1605930.1"/>
    </source>
</evidence>
<dbReference type="GO" id="GO:0016702">
    <property type="term" value="F:oxidoreductase activity, acting on single donors with incorporation of molecular oxygen, incorporation of two atoms of oxygen"/>
    <property type="evidence" value="ECO:0007669"/>
    <property type="project" value="InterPro"/>
</dbReference>
<dbReference type="Gene3D" id="1.20.245.10">
    <property type="entry name" value="Lipoxygenase-1, Domain 5"/>
    <property type="match status" value="1"/>
</dbReference>
<sequence>MFWWRSNIITEYVADHWKEDKFFGSQFLNGFNPTVIRRCQQLPSNFPVTNEMVQPFLDAGDSLRSALETGKIFMYDAKHFERIPKRIPDEGILHVAPGLCLFYLNSEQQMKPIAIQLYQQPAEDNPIFLPSDLESDWLLAKMFINNTVVMQHQFVVHLLKTHLLAEVYALSMLRNLPTVHPIHKILTPHFQGTIAVNTKARCNLIVKLFELTAVGTKGALELMKRFHQEITYTDLCLPDNITSRGLDDVPKFYYKEDGLKIWSSLNRNKK</sequence>
<dbReference type="PRINTS" id="PR00087">
    <property type="entry name" value="LIPOXYGENASE"/>
</dbReference>
<keyword evidence="2" id="KW-0223">Dioxygenase</keyword>
<dbReference type="SUPFAM" id="SSF48484">
    <property type="entry name" value="Lipoxigenase"/>
    <property type="match status" value="1"/>
</dbReference>
<dbReference type="PROSITE" id="PS00081">
    <property type="entry name" value="LIPOXYGENASE_2"/>
    <property type="match status" value="1"/>
</dbReference>
<dbReference type="PANTHER" id="PTHR11771">
    <property type="entry name" value="LIPOXYGENASE"/>
    <property type="match status" value="1"/>
</dbReference>
<dbReference type="Proteomes" id="UP001497482">
    <property type="component" value="Chromosome 5"/>
</dbReference>
<reference evidence="5 6" key="1">
    <citation type="submission" date="2024-04" db="EMBL/GenBank/DDBJ databases">
        <authorList>
            <person name="Waldvogel A.-M."/>
            <person name="Schoenle A."/>
        </authorList>
    </citation>
    <scope>NUCLEOTIDE SEQUENCE [LARGE SCALE GENOMIC DNA]</scope>
</reference>
<evidence type="ECO:0000313" key="6">
    <source>
        <dbReference type="Proteomes" id="UP001497482"/>
    </source>
</evidence>
<gene>
    <name evidence="5" type="ORF">KC01_LOCUS33222</name>
</gene>
<dbReference type="InterPro" id="IPR020834">
    <property type="entry name" value="LipOase_CS"/>
</dbReference>
<name>A0AAV2LY12_KNICA</name>